<name>A0ABW0NX89_9HYPH</name>
<proteinExistence type="predicted"/>
<keyword evidence="1" id="KW-0175">Coiled coil</keyword>
<sequence length="76" mass="8845">MSEEPDNIVLVMLRRMDAKLDRVIDDVRDLKVRMTNVEEGLAKVELSIAGVNRRIDGVEARLDRIERRFDLVDMPH</sequence>
<dbReference type="Gene3D" id="1.20.5.1070">
    <property type="entry name" value="Head and neck region of the ectodomain of NDV fusion glycoprotein"/>
    <property type="match status" value="1"/>
</dbReference>
<gene>
    <name evidence="2" type="ORF">ACFPN9_05485</name>
</gene>
<comment type="caution">
    <text evidence="2">The sequence shown here is derived from an EMBL/GenBank/DDBJ whole genome shotgun (WGS) entry which is preliminary data.</text>
</comment>
<dbReference type="EMBL" id="JBHSLU010000008">
    <property type="protein sequence ID" value="MFC5504705.1"/>
    <property type="molecule type" value="Genomic_DNA"/>
</dbReference>
<feature type="coiled-coil region" evidence="1">
    <location>
        <begin position="13"/>
        <end position="68"/>
    </location>
</feature>
<organism evidence="2 3">
    <name type="scientific">Bosea massiliensis</name>
    <dbReference type="NCBI Taxonomy" id="151419"/>
    <lineage>
        <taxon>Bacteria</taxon>
        <taxon>Pseudomonadati</taxon>
        <taxon>Pseudomonadota</taxon>
        <taxon>Alphaproteobacteria</taxon>
        <taxon>Hyphomicrobiales</taxon>
        <taxon>Boseaceae</taxon>
        <taxon>Bosea</taxon>
    </lineage>
</organism>
<keyword evidence="3" id="KW-1185">Reference proteome</keyword>
<evidence type="ECO:0000313" key="3">
    <source>
        <dbReference type="Proteomes" id="UP001596060"/>
    </source>
</evidence>
<evidence type="ECO:0000313" key="2">
    <source>
        <dbReference type="EMBL" id="MFC5504705.1"/>
    </source>
</evidence>
<dbReference type="SUPFAM" id="SSF57997">
    <property type="entry name" value="Tropomyosin"/>
    <property type="match status" value="1"/>
</dbReference>
<reference evidence="3" key="1">
    <citation type="journal article" date="2019" name="Int. J. Syst. Evol. Microbiol.">
        <title>The Global Catalogue of Microorganisms (GCM) 10K type strain sequencing project: providing services to taxonomists for standard genome sequencing and annotation.</title>
        <authorList>
            <consortium name="The Broad Institute Genomics Platform"/>
            <consortium name="The Broad Institute Genome Sequencing Center for Infectious Disease"/>
            <person name="Wu L."/>
            <person name="Ma J."/>
        </authorList>
    </citation>
    <scope>NUCLEOTIDE SEQUENCE [LARGE SCALE GENOMIC DNA]</scope>
    <source>
        <strain evidence="3">CCUG 43117</strain>
    </source>
</reference>
<protein>
    <submittedName>
        <fullName evidence="2">Uncharacterized protein</fullName>
    </submittedName>
</protein>
<dbReference type="RefSeq" id="WP_066716589.1">
    <property type="nucleotide sequence ID" value="NZ_JBHSLU010000008.1"/>
</dbReference>
<accession>A0ABW0NX89</accession>
<evidence type="ECO:0000256" key="1">
    <source>
        <dbReference type="SAM" id="Coils"/>
    </source>
</evidence>
<dbReference type="Proteomes" id="UP001596060">
    <property type="component" value="Unassembled WGS sequence"/>
</dbReference>